<organism evidence="2 3">
    <name type="scientific">Thamnocephalis sphaerospora</name>
    <dbReference type="NCBI Taxonomy" id="78915"/>
    <lineage>
        <taxon>Eukaryota</taxon>
        <taxon>Fungi</taxon>
        <taxon>Fungi incertae sedis</taxon>
        <taxon>Zoopagomycota</taxon>
        <taxon>Zoopagomycotina</taxon>
        <taxon>Zoopagomycetes</taxon>
        <taxon>Zoopagales</taxon>
        <taxon>Sigmoideomycetaceae</taxon>
        <taxon>Thamnocephalis</taxon>
    </lineage>
</organism>
<evidence type="ECO:0000256" key="1">
    <source>
        <dbReference type="SAM" id="SignalP"/>
    </source>
</evidence>
<sequence length="208" mass="22173">MVTLASIAIVGSSVSALSLSISPQATTPNAPPPSPEPQPDGFSFFSPAANSAAFMAYINERVQFSPQFAIVRPEGTHAVFANDGQGRTSDIAFIANGSVTLRKVTFKRAHGQEQADALMITTFSQDRDTTNDLFHIYLNYSGDRERITHYTLDTPYGPALAVPKRNANGLYDLSVAPLGAYENFRIANAQPWDGGAFLIASASGAEAA</sequence>
<dbReference type="AlphaFoldDB" id="A0A4V1IVQ3"/>
<evidence type="ECO:0000313" key="3">
    <source>
        <dbReference type="Proteomes" id="UP000271241"/>
    </source>
</evidence>
<keyword evidence="1" id="KW-0732">Signal</keyword>
<keyword evidence="3" id="KW-1185">Reference proteome</keyword>
<reference evidence="3" key="1">
    <citation type="journal article" date="2018" name="Nat. Microbiol.">
        <title>Leveraging single-cell genomics to expand the fungal tree of life.</title>
        <authorList>
            <person name="Ahrendt S.R."/>
            <person name="Quandt C.A."/>
            <person name="Ciobanu D."/>
            <person name="Clum A."/>
            <person name="Salamov A."/>
            <person name="Andreopoulos B."/>
            <person name="Cheng J.F."/>
            <person name="Woyke T."/>
            <person name="Pelin A."/>
            <person name="Henrissat B."/>
            <person name="Reynolds N.K."/>
            <person name="Benny G.L."/>
            <person name="Smith M.E."/>
            <person name="James T.Y."/>
            <person name="Grigoriev I.V."/>
        </authorList>
    </citation>
    <scope>NUCLEOTIDE SEQUENCE [LARGE SCALE GENOMIC DNA]</scope>
    <source>
        <strain evidence="3">RSA 1356</strain>
    </source>
</reference>
<evidence type="ECO:0008006" key="4">
    <source>
        <dbReference type="Google" id="ProtNLM"/>
    </source>
</evidence>
<gene>
    <name evidence="2" type="ORF">THASP1DRAFT_33328</name>
</gene>
<accession>A0A4V1IVQ3</accession>
<proteinExistence type="predicted"/>
<dbReference type="EMBL" id="KZ993405">
    <property type="protein sequence ID" value="RKP04859.1"/>
    <property type="molecule type" value="Genomic_DNA"/>
</dbReference>
<feature type="signal peptide" evidence="1">
    <location>
        <begin position="1"/>
        <end position="16"/>
    </location>
</feature>
<name>A0A4V1IVQ3_9FUNG</name>
<evidence type="ECO:0000313" key="2">
    <source>
        <dbReference type="EMBL" id="RKP04859.1"/>
    </source>
</evidence>
<protein>
    <recommendedName>
        <fullName evidence="4">Glycoside hydrolase 131 catalytic N-terminal domain-containing protein</fullName>
    </recommendedName>
</protein>
<feature type="chain" id="PRO_5020590224" description="Glycoside hydrolase 131 catalytic N-terminal domain-containing protein" evidence="1">
    <location>
        <begin position="17"/>
        <end position="208"/>
    </location>
</feature>
<dbReference type="Proteomes" id="UP000271241">
    <property type="component" value="Unassembled WGS sequence"/>
</dbReference>